<dbReference type="KEGG" id="pson:JI735_16500"/>
<evidence type="ECO:0000313" key="3">
    <source>
        <dbReference type="Proteomes" id="UP000595841"/>
    </source>
</evidence>
<evidence type="ECO:0000256" key="1">
    <source>
        <dbReference type="SAM" id="Phobius"/>
    </source>
</evidence>
<keyword evidence="1" id="KW-1133">Transmembrane helix</keyword>
<protein>
    <submittedName>
        <fullName evidence="2">Uncharacterized protein</fullName>
    </submittedName>
</protein>
<name>A0A974SG16_9BACL</name>
<dbReference type="AlphaFoldDB" id="A0A974SG16"/>
<keyword evidence="1" id="KW-0472">Membrane</keyword>
<reference evidence="2 3" key="1">
    <citation type="submission" date="2021-01" db="EMBL/GenBank/DDBJ databases">
        <title>Whole genome sequence of Paenibacillus sonchi LMG 24727 for comparative genomics.</title>
        <authorList>
            <person name="Lee G."/>
            <person name="Kim M.-J."/>
            <person name="Lim K."/>
            <person name="Shin J.-H."/>
        </authorList>
    </citation>
    <scope>NUCLEOTIDE SEQUENCE [LARGE SCALE GENOMIC DNA]</scope>
    <source>
        <strain evidence="2 3">LMG 24727</strain>
    </source>
</reference>
<keyword evidence="3" id="KW-1185">Reference proteome</keyword>
<organism evidence="2 3">
    <name type="scientific">Paenibacillus sonchi</name>
    <dbReference type="NCBI Taxonomy" id="373687"/>
    <lineage>
        <taxon>Bacteria</taxon>
        <taxon>Bacillati</taxon>
        <taxon>Bacillota</taxon>
        <taxon>Bacilli</taxon>
        <taxon>Bacillales</taxon>
        <taxon>Paenibacillaceae</taxon>
        <taxon>Paenibacillus</taxon>
        <taxon>Paenibacillus sonchi group</taxon>
    </lineage>
</organism>
<dbReference type="Proteomes" id="UP000595841">
    <property type="component" value="Chromosome"/>
</dbReference>
<sequence length="107" mass="12325">MFNPQFNGNDRTINTNNKLLILSVIFFAILALYNPDKGDFVEYKLSNVGEHTLIKSDFLSNVTKLIDEPLIESTTKRKNRLFFSVFTTSDHTKYLGIGLFKVIFIKM</sequence>
<gene>
    <name evidence="2" type="ORF">JI735_16500</name>
</gene>
<evidence type="ECO:0000313" key="2">
    <source>
        <dbReference type="EMBL" id="QQZ63881.1"/>
    </source>
</evidence>
<dbReference type="RefSeq" id="WP_039834872.1">
    <property type="nucleotide sequence ID" value="NZ_CP068595.1"/>
</dbReference>
<feature type="transmembrane region" description="Helical" evidence="1">
    <location>
        <begin position="19"/>
        <end position="35"/>
    </location>
</feature>
<dbReference type="EMBL" id="CP068595">
    <property type="protein sequence ID" value="QQZ63881.1"/>
    <property type="molecule type" value="Genomic_DNA"/>
</dbReference>
<accession>A0A974SG16</accession>
<keyword evidence="1" id="KW-0812">Transmembrane</keyword>
<proteinExistence type="predicted"/>